<dbReference type="STRING" id="1429043.X474_08420"/>
<keyword evidence="9" id="KW-1185">Reference proteome</keyword>
<name>A0A0D2JYN4_9BACT</name>
<reference evidence="8 9" key="1">
    <citation type="submission" date="2013-11" db="EMBL/GenBank/DDBJ databases">
        <title>Metagenomic analysis of a methanogenic consortium involved in long chain n-alkane degradation.</title>
        <authorList>
            <person name="Davidova I.A."/>
            <person name="Callaghan A.V."/>
            <person name="Wawrik B."/>
            <person name="Pruitt S."/>
            <person name="Marks C."/>
            <person name="Duncan K.E."/>
            <person name="Suflita J.M."/>
        </authorList>
    </citation>
    <scope>NUCLEOTIDE SEQUENCE [LARGE SCALE GENOMIC DNA]</scope>
    <source>
        <strain evidence="8 9">SPR</strain>
    </source>
</reference>
<dbReference type="InParanoid" id="A0A0D2JYN4"/>
<evidence type="ECO:0000256" key="6">
    <source>
        <dbReference type="SAM" id="Phobius"/>
    </source>
</evidence>
<evidence type="ECO:0000256" key="4">
    <source>
        <dbReference type="ARBA" id="ARBA00023136"/>
    </source>
</evidence>
<dbReference type="AlphaFoldDB" id="A0A0D2JYN4"/>
<feature type="domain" description="Yip1" evidence="7">
    <location>
        <begin position="85"/>
        <end position="239"/>
    </location>
</feature>
<feature type="region of interest" description="Disordered" evidence="5">
    <location>
        <begin position="1"/>
        <end position="69"/>
    </location>
</feature>
<keyword evidence="2 6" id="KW-0812">Transmembrane</keyword>
<dbReference type="InterPro" id="IPR006977">
    <property type="entry name" value="Yip1_dom"/>
</dbReference>
<evidence type="ECO:0000259" key="7">
    <source>
        <dbReference type="Pfam" id="PF04893"/>
    </source>
</evidence>
<feature type="transmembrane region" description="Helical" evidence="6">
    <location>
        <begin position="225"/>
        <end position="253"/>
    </location>
</feature>
<dbReference type="Pfam" id="PF04893">
    <property type="entry name" value="Yip1"/>
    <property type="match status" value="1"/>
</dbReference>
<feature type="compositionally biased region" description="Acidic residues" evidence="5">
    <location>
        <begin position="1"/>
        <end position="10"/>
    </location>
</feature>
<protein>
    <recommendedName>
        <fullName evidence="7">Yip1 domain-containing protein</fullName>
    </recommendedName>
</protein>
<sequence>MDLPQGEDESISQNTKAWEPESTESPAWQTSFSRPETPPIPQEAEANFQDTPARPETQETAGPTPEGPAWENQDNYLGAFFRTIKQVLFKPSETFSAPAAERLAWPISFALILGTLGGSFQLFWNFLGNQAQSHLVNLLFTPFLVIIGLFVGTAVIHFMLFILRGTKNGFLATFRVVCYGNASSIFFLLPYVGVIISLVWGMVILVNGLAVVHETTRFRAFMANLLPFIIIFLLVLAVIIFTGAGALLGFLAAQKSMMSY</sequence>
<evidence type="ECO:0000313" key="9">
    <source>
        <dbReference type="Proteomes" id="UP000032233"/>
    </source>
</evidence>
<proteinExistence type="predicted"/>
<keyword evidence="4 6" id="KW-0472">Membrane</keyword>
<evidence type="ECO:0000313" key="8">
    <source>
        <dbReference type="EMBL" id="KIX14665.1"/>
    </source>
</evidence>
<feature type="transmembrane region" description="Helical" evidence="6">
    <location>
        <begin position="184"/>
        <end position="205"/>
    </location>
</feature>
<comment type="caution">
    <text evidence="8">The sequence shown here is derived from an EMBL/GenBank/DDBJ whole genome shotgun (WGS) entry which is preliminary data.</text>
</comment>
<organism evidence="8 9">
    <name type="scientific">Dethiosulfatarculus sandiegensis</name>
    <dbReference type="NCBI Taxonomy" id="1429043"/>
    <lineage>
        <taxon>Bacteria</taxon>
        <taxon>Pseudomonadati</taxon>
        <taxon>Thermodesulfobacteriota</taxon>
        <taxon>Desulfarculia</taxon>
        <taxon>Desulfarculales</taxon>
        <taxon>Desulfarculaceae</taxon>
        <taxon>Dethiosulfatarculus</taxon>
    </lineage>
</organism>
<keyword evidence="3 6" id="KW-1133">Transmembrane helix</keyword>
<evidence type="ECO:0000256" key="1">
    <source>
        <dbReference type="ARBA" id="ARBA00004141"/>
    </source>
</evidence>
<feature type="transmembrane region" description="Helical" evidence="6">
    <location>
        <begin position="103"/>
        <end position="127"/>
    </location>
</feature>
<comment type="subcellular location">
    <subcellularLocation>
        <location evidence="1">Membrane</location>
        <topology evidence="1">Multi-pass membrane protein</topology>
    </subcellularLocation>
</comment>
<gene>
    <name evidence="8" type="ORF">X474_08420</name>
</gene>
<evidence type="ECO:0000256" key="5">
    <source>
        <dbReference type="SAM" id="MobiDB-lite"/>
    </source>
</evidence>
<evidence type="ECO:0000256" key="3">
    <source>
        <dbReference type="ARBA" id="ARBA00022989"/>
    </source>
</evidence>
<feature type="transmembrane region" description="Helical" evidence="6">
    <location>
        <begin position="139"/>
        <end position="163"/>
    </location>
</feature>
<dbReference type="GO" id="GO:0016020">
    <property type="term" value="C:membrane"/>
    <property type="evidence" value="ECO:0007669"/>
    <property type="project" value="UniProtKB-SubCell"/>
</dbReference>
<feature type="compositionally biased region" description="Polar residues" evidence="5">
    <location>
        <begin position="23"/>
        <end position="34"/>
    </location>
</feature>
<dbReference type="EMBL" id="AZAC01000010">
    <property type="protein sequence ID" value="KIX14665.1"/>
    <property type="molecule type" value="Genomic_DNA"/>
</dbReference>
<evidence type="ECO:0000256" key="2">
    <source>
        <dbReference type="ARBA" id="ARBA00022692"/>
    </source>
</evidence>
<accession>A0A0D2JYN4</accession>
<dbReference type="Proteomes" id="UP000032233">
    <property type="component" value="Unassembled WGS sequence"/>
</dbReference>